<name>A0ABU6A9Q4_9PSEU</name>
<sequence length="408" mass="44873">MAQDIVPIELGLPQGDVVTLWAPHWREDGEEWEAFLGYGDDLYGFPDPARLAAFVRTAREHDLDDHPAWHVVPALSAVELSPDEDHQFDLVGVPELVAEPLDTWTVAELADIVEIARSLAEVCELDPVNEVLDAADGFSLLNQGMLAFNGRDGQKRWNELCQVVVERWDEVLDAIDSVVSTPEVPAEVVATAEAELAEALEADSDDESAAATTSDVDEIEEVELGFWGEIGIDPIHIITSDAEHYTLRCYLGDDPVFLGSGGKIDVFSSPRALARFLADDEAVEDTDMARVATWQQLRDAATGGELEVEVESDNTYVLNGLDTDLLEGPSEVDPTQLDLAEELLLDAAAWAGDDSAEKALQSSERLGWLVSFILRPTPNRMPPSAPFDDEVETWRKLVADLETRFRTH</sequence>
<protein>
    <submittedName>
        <fullName evidence="1">Primosomal protein</fullName>
    </submittedName>
</protein>
<dbReference type="Proteomes" id="UP001327093">
    <property type="component" value="Unassembled WGS sequence"/>
</dbReference>
<keyword evidence="2" id="KW-1185">Reference proteome</keyword>
<accession>A0ABU6A9Q4</accession>
<dbReference type="RefSeq" id="WP_324265632.1">
    <property type="nucleotide sequence ID" value="NZ_JAWLNX010000007.1"/>
</dbReference>
<comment type="caution">
    <text evidence="1">The sequence shown here is derived from an EMBL/GenBank/DDBJ whole genome shotgun (WGS) entry which is preliminary data.</text>
</comment>
<gene>
    <name evidence="1" type="ORF">R4I43_11795</name>
</gene>
<organism evidence="1 2">
    <name type="scientific">Saccharopolyspora mangrovi</name>
    <dbReference type="NCBI Taxonomy" id="3082379"/>
    <lineage>
        <taxon>Bacteria</taxon>
        <taxon>Bacillati</taxon>
        <taxon>Actinomycetota</taxon>
        <taxon>Actinomycetes</taxon>
        <taxon>Pseudonocardiales</taxon>
        <taxon>Pseudonocardiaceae</taxon>
        <taxon>Saccharopolyspora</taxon>
    </lineage>
</organism>
<reference evidence="1 2" key="1">
    <citation type="submission" date="2023-10" db="EMBL/GenBank/DDBJ databases">
        <title>Saccharopolyspora sp. nov., isolated from mangrove soil.</title>
        <authorList>
            <person name="Lu Y."/>
            <person name="Liu W."/>
        </authorList>
    </citation>
    <scope>NUCLEOTIDE SEQUENCE [LARGE SCALE GENOMIC DNA]</scope>
    <source>
        <strain evidence="1 2">S2-29</strain>
    </source>
</reference>
<evidence type="ECO:0000313" key="2">
    <source>
        <dbReference type="Proteomes" id="UP001327093"/>
    </source>
</evidence>
<evidence type="ECO:0000313" key="1">
    <source>
        <dbReference type="EMBL" id="MEB3368085.1"/>
    </source>
</evidence>
<dbReference type="EMBL" id="JAWLNX010000007">
    <property type="protein sequence ID" value="MEB3368085.1"/>
    <property type="molecule type" value="Genomic_DNA"/>
</dbReference>
<proteinExistence type="predicted"/>